<evidence type="ECO:0000259" key="4">
    <source>
        <dbReference type="PROSITE" id="PS50987"/>
    </source>
</evidence>
<dbReference type="EMBL" id="BSEC01000001">
    <property type="protein sequence ID" value="GLI91327.1"/>
    <property type="molecule type" value="Genomic_DNA"/>
</dbReference>
<keyword evidence="2" id="KW-0238">DNA-binding</keyword>
<dbReference type="GO" id="GO:0003700">
    <property type="term" value="F:DNA-binding transcription factor activity"/>
    <property type="evidence" value="ECO:0007669"/>
    <property type="project" value="InterPro"/>
</dbReference>
<dbReference type="InterPro" id="IPR011991">
    <property type="entry name" value="ArsR-like_HTH"/>
</dbReference>
<evidence type="ECO:0000313" key="6">
    <source>
        <dbReference type="Proteomes" id="UP001144323"/>
    </source>
</evidence>
<organism evidence="5 6">
    <name type="scientific">Methylocystis echinoides</name>
    <dbReference type="NCBI Taxonomy" id="29468"/>
    <lineage>
        <taxon>Bacteria</taxon>
        <taxon>Pseudomonadati</taxon>
        <taxon>Pseudomonadota</taxon>
        <taxon>Alphaproteobacteria</taxon>
        <taxon>Hyphomicrobiales</taxon>
        <taxon>Methylocystaceae</taxon>
        <taxon>Methylocystis</taxon>
    </lineage>
</organism>
<dbReference type="InterPro" id="IPR001845">
    <property type="entry name" value="HTH_ArsR_DNA-bd_dom"/>
</dbReference>
<name>A0A9W6LQD5_9HYPH</name>
<dbReference type="Pfam" id="PF01022">
    <property type="entry name" value="HTH_5"/>
    <property type="match status" value="1"/>
</dbReference>
<gene>
    <name evidence="5" type="ORF">LMG27198_03190</name>
</gene>
<dbReference type="GO" id="GO:0003677">
    <property type="term" value="F:DNA binding"/>
    <property type="evidence" value="ECO:0007669"/>
    <property type="project" value="UniProtKB-KW"/>
</dbReference>
<dbReference type="AlphaFoldDB" id="A0A9W6LQD5"/>
<keyword evidence="6" id="KW-1185">Reference proteome</keyword>
<evidence type="ECO:0000256" key="2">
    <source>
        <dbReference type="ARBA" id="ARBA00023125"/>
    </source>
</evidence>
<dbReference type="PRINTS" id="PR00778">
    <property type="entry name" value="HTHARSR"/>
</dbReference>
<dbReference type="PANTHER" id="PTHR43132:SF2">
    <property type="entry name" value="ARSENICAL RESISTANCE OPERON REPRESSOR ARSR-RELATED"/>
    <property type="match status" value="1"/>
</dbReference>
<keyword evidence="3" id="KW-0804">Transcription</keyword>
<dbReference type="RefSeq" id="WP_281799906.1">
    <property type="nucleotide sequence ID" value="NZ_BSEC01000001.1"/>
</dbReference>
<dbReference type="CDD" id="cd00090">
    <property type="entry name" value="HTH_ARSR"/>
    <property type="match status" value="1"/>
</dbReference>
<keyword evidence="1" id="KW-0805">Transcription regulation</keyword>
<dbReference type="PANTHER" id="PTHR43132">
    <property type="entry name" value="ARSENICAL RESISTANCE OPERON REPRESSOR ARSR-RELATED"/>
    <property type="match status" value="1"/>
</dbReference>
<dbReference type="InterPro" id="IPR036388">
    <property type="entry name" value="WH-like_DNA-bd_sf"/>
</dbReference>
<comment type="caution">
    <text evidence="5">The sequence shown here is derived from an EMBL/GenBank/DDBJ whole genome shotgun (WGS) entry which is preliminary data.</text>
</comment>
<reference evidence="5" key="1">
    <citation type="journal article" date="2023" name="Int. J. Syst. Evol. Microbiol.">
        <title>Methylocystis iwaonis sp. nov., a type II methane-oxidizing bacterium from surface soil of a rice paddy field in Japan, and emended description of the genus Methylocystis (ex Whittenbury et al. 1970) Bowman et al. 1993.</title>
        <authorList>
            <person name="Kaise H."/>
            <person name="Sawadogo J.B."/>
            <person name="Alam M.S."/>
            <person name="Ueno C."/>
            <person name="Dianou D."/>
            <person name="Shinjo R."/>
            <person name="Asakawa S."/>
        </authorList>
    </citation>
    <scope>NUCLEOTIDE SEQUENCE</scope>
    <source>
        <strain evidence="5">LMG27198</strain>
    </source>
</reference>
<sequence length="130" mass="14387">MNIDPVELAPKAAQAESFLKALANRHRLMVLCELHKGEHSVTKLQEAVGLSQSSLSQHLARLREDKLVKTRRESQTIHYSLANENVSRFIALLYDIFCAAECGAPVEQEKTAVRRAAAKEGKEGKEGMSS</sequence>
<accession>A0A9W6LQD5</accession>
<dbReference type="SMART" id="SM00418">
    <property type="entry name" value="HTH_ARSR"/>
    <property type="match status" value="1"/>
</dbReference>
<evidence type="ECO:0000313" key="5">
    <source>
        <dbReference type="EMBL" id="GLI91327.1"/>
    </source>
</evidence>
<dbReference type="Proteomes" id="UP001144323">
    <property type="component" value="Unassembled WGS sequence"/>
</dbReference>
<feature type="domain" description="HTH arsR-type" evidence="4">
    <location>
        <begin position="8"/>
        <end position="101"/>
    </location>
</feature>
<dbReference type="InterPro" id="IPR036390">
    <property type="entry name" value="WH_DNA-bd_sf"/>
</dbReference>
<dbReference type="Gene3D" id="1.10.10.10">
    <property type="entry name" value="Winged helix-like DNA-binding domain superfamily/Winged helix DNA-binding domain"/>
    <property type="match status" value="1"/>
</dbReference>
<protein>
    <submittedName>
        <fullName evidence="5">Transcriptional regulator</fullName>
    </submittedName>
</protein>
<dbReference type="PROSITE" id="PS50987">
    <property type="entry name" value="HTH_ARSR_2"/>
    <property type="match status" value="1"/>
</dbReference>
<dbReference type="InterPro" id="IPR051011">
    <property type="entry name" value="Metal_resp_trans_reg"/>
</dbReference>
<evidence type="ECO:0000256" key="1">
    <source>
        <dbReference type="ARBA" id="ARBA00023015"/>
    </source>
</evidence>
<proteinExistence type="predicted"/>
<dbReference type="NCBIfam" id="NF033788">
    <property type="entry name" value="HTH_metalloreg"/>
    <property type="match status" value="1"/>
</dbReference>
<dbReference type="SUPFAM" id="SSF46785">
    <property type="entry name" value="Winged helix' DNA-binding domain"/>
    <property type="match status" value="1"/>
</dbReference>
<evidence type="ECO:0000256" key="3">
    <source>
        <dbReference type="ARBA" id="ARBA00023163"/>
    </source>
</evidence>